<feature type="transmembrane region" description="Helical" evidence="6">
    <location>
        <begin position="426"/>
        <end position="444"/>
    </location>
</feature>
<dbReference type="GO" id="GO:0005886">
    <property type="term" value="C:plasma membrane"/>
    <property type="evidence" value="ECO:0007669"/>
    <property type="project" value="UniProtKB-SubCell"/>
</dbReference>
<dbReference type="EMBL" id="CP006939">
    <property type="protein sequence ID" value="AHC16486.1"/>
    <property type="molecule type" value="Genomic_DNA"/>
</dbReference>
<feature type="transmembrane region" description="Helical" evidence="6">
    <location>
        <begin position="304"/>
        <end position="324"/>
    </location>
</feature>
<proteinExistence type="predicted"/>
<dbReference type="HOGENOM" id="CLU_022017_7_1_12"/>
<evidence type="ECO:0000256" key="1">
    <source>
        <dbReference type="ARBA" id="ARBA00004651"/>
    </source>
</evidence>
<evidence type="ECO:0000256" key="3">
    <source>
        <dbReference type="ARBA" id="ARBA00022692"/>
    </source>
</evidence>
<reference evidence="7 8" key="1">
    <citation type="journal article" date="2015" name="Stand. Genomic Sci.">
        <title>Complete genome sequence and description of Salinispira pacifica gen. nov., sp. nov., a novel spirochaete isolated form a hypersaline microbial mat.</title>
        <authorList>
            <person name="Ben Hania W."/>
            <person name="Joseph M."/>
            <person name="Schumann P."/>
            <person name="Bunk B."/>
            <person name="Fiebig A."/>
            <person name="Sproer C."/>
            <person name="Klenk H.P."/>
            <person name="Fardeau M.L."/>
            <person name="Spring S."/>
        </authorList>
    </citation>
    <scope>NUCLEOTIDE SEQUENCE [LARGE SCALE GENOMIC DNA]</scope>
    <source>
        <strain evidence="7 8">L21-RPul-D2</strain>
    </source>
</reference>
<dbReference type="eggNOG" id="COG2244">
    <property type="taxonomic scope" value="Bacteria"/>
</dbReference>
<comment type="subcellular location">
    <subcellularLocation>
        <location evidence="1">Cell membrane</location>
        <topology evidence="1">Multi-pass membrane protein</topology>
    </subcellularLocation>
</comment>
<dbReference type="RefSeq" id="WP_024269382.1">
    <property type="nucleotide sequence ID" value="NC_023035.1"/>
</dbReference>
<dbReference type="Proteomes" id="UP000018680">
    <property type="component" value="Chromosome"/>
</dbReference>
<feature type="transmembrane region" description="Helical" evidence="6">
    <location>
        <begin position="217"/>
        <end position="237"/>
    </location>
</feature>
<feature type="transmembrane region" description="Helical" evidence="6">
    <location>
        <begin position="336"/>
        <end position="355"/>
    </location>
</feature>
<evidence type="ECO:0000256" key="5">
    <source>
        <dbReference type="ARBA" id="ARBA00023136"/>
    </source>
</evidence>
<feature type="transmembrane region" description="Helical" evidence="6">
    <location>
        <begin position="183"/>
        <end position="205"/>
    </location>
</feature>
<feature type="transmembrane region" description="Helical" evidence="6">
    <location>
        <begin position="395"/>
        <end position="414"/>
    </location>
</feature>
<dbReference type="InterPro" id="IPR050833">
    <property type="entry name" value="Poly_Biosynth_Transport"/>
</dbReference>
<gene>
    <name evidence="7" type="ORF">L21SP2_3144</name>
</gene>
<feature type="transmembrane region" description="Helical" evidence="6">
    <location>
        <begin position="128"/>
        <end position="148"/>
    </location>
</feature>
<protein>
    <submittedName>
        <fullName evidence="7">Polysaccharide biosynthesis protein</fullName>
    </submittedName>
</protein>
<feature type="transmembrane region" description="Helical" evidence="6">
    <location>
        <begin position="367"/>
        <end position="389"/>
    </location>
</feature>
<evidence type="ECO:0000256" key="6">
    <source>
        <dbReference type="SAM" id="Phobius"/>
    </source>
</evidence>
<evidence type="ECO:0000313" key="8">
    <source>
        <dbReference type="Proteomes" id="UP000018680"/>
    </source>
</evidence>
<sequence length="447" mass="49183">MSDTGFSIKKVFAGASIYSLGEVLVKASGFFLIPIYTRVLTPADFGIVGYLQVILQIVTVVVGFGFNGAQTRYYYENKANIQNIGRFNFTINLIPIGFGLIVVLPLAILSSKYDWTIGSARIPFHPYLILTLGTVVLQVMANNAVAYYKAQQRFSITAVLQVFRFLLITGATLYLVLARDMGALGRVGGLFLGMAGFVLISFQGYAKNFVFKPSKSALIYAFSFGGPIVVHLLAANIHNALDRVILEKFVSIEELGIYTLGFTIGNAMAILVTAFNQAYQPSYFQLMSSSAEDKSEKTLKIFKIWLALITLIAVSGIVLGKPFISIFAGADFQRTIEIFPLIIISFFASSFYYFFSAPIFFFKKTVYLPLITGTSAVLNIILNFILIPIYGISGAAIATIISHVMQSVLAFFIGNRLYKVSWPLHWVVLSSMSVALAFIFTQLVSVS</sequence>
<dbReference type="KEGG" id="slr:L21SP2_3144"/>
<feature type="transmembrane region" description="Helical" evidence="6">
    <location>
        <begin position="12"/>
        <end position="35"/>
    </location>
</feature>
<name>V5WMR9_9SPIO</name>
<dbReference type="PANTHER" id="PTHR30250">
    <property type="entry name" value="PST FAMILY PREDICTED COLANIC ACID TRANSPORTER"/>
    <property type="match status" value="1"/>
</dbReference>
<keyword evidence="2" id="KW-1003">Cell membrane</keyword>
<evidence type="ECO:0000256" key="2">
    <source>
        <dbReference type="ARBA" id="ARBA00022475"/>
    </source>
</evidence>
<accession>V5WMR9</accession>
<feature type="transmembrane region" description="Helical" evidence="6">
    <location>
        <begin position="155"/>
        <end position="177"/>
    </location>
</feature>
<feature type="transmembrane region" description="Helical" evidence="6">
    <location>
        <begin position="47"/>
        <end position="66"/>
    </location>
</feature>
<keyword evidence="5 6" id="KW-0472">Membrane</keyword>
<keyword evidence="4 6" id="KW-1133">Transmembrane helix</keyword>
<organism evidence="7 8">
    <name type="scientific">Salinispira pacifica</name>
    <dbReference type="NCBI Taxonomy" id="1307761"/>
    <lineage>
        <taxon>Bacteria</taxon>
        <taxon>Pseudomonadati</taxon>
        <taxon>Spirochaetota</taxon>
        <taxon>Spirochaetia</taxon>
        <taxon>Spirochaetales</taxon>
        <taxon>Spirochaetaceae</taxon>
        <taxon>Salinispira</taxon>
    </lineage>
</organism>
<keyword evidence="3 6" id="KW-0812">Transmembrane</keyword>
<evidence type="ECO:0000313" key="7">
    <source>
        <dbReference type="EMBL" id="AHC16486.1"/>
    </source>
</evidence>
<feature type="transmembrane region" description="Helical" evidence="6">
    <location>
        <begin position="257"/>
        <end position="279"/>
    </location>
</feature>
<dbReference type="AlphaFoldDB" id="V5WMR9"/>
<evidence type="ECO:0000256" key="4">
    <source>
        <dbReference type="ARBA" id="ARBA00022989"/>
    </source>
</evidence>
<dbReference type="PANTHER" id="PTHR30250:SF11">
    <property type="entry name" value="O-ANTIGEN TRANSPORTER-RELATED"/>
    <property type="match status" value="1"/>
</dbReference>
<dbReference type="OrthoDB" id="153371at2"/>
<dbReference type="InterPro" id="IPR002797">
    <property type="entry name" value="Polysacc_synth"/>
</dbReference>
<keyword evidence="8" id="KW-1185">Reference proteome</keyword>
<dbReference type="STRING" id="1307761.L21SP2_3144"/>
<feature type="transmembrane region" description="Helical" evidence="6">
    <location>
        <begin position="87"/>
        <end position="108"/>
    </location>
</feature>
<dbReference type="Pfam" id="PF01943">
    <property type="entry name" value="Polysacc_synt"/>
    <property type="match status" value="1"/>
</dbReference>